<proteinExistence type="predicted"/>
<protein>
    <submittedName>
        <fullName evidence="3">Uncharacterized protein</fullName>
    </submittedName>
</protein>
<dbReference type="OrthoDB" id="78207at2759"/>
<feature type="region of interest" description="Disordered" evidence="2">
    <location>
        <begin position="252"/>
        <end position="272"/>
    </location>
</feature>
<dbReference type="EMBL" id="JNBS01004994">
    <property type="protein sequence ID" value="OQR81431.1"/>
    <property type="molecule type" value="Genomic_DNA"/>
</dbReference>
<feature type="region of interest" description="Disordered" evidence="2">
    <location>
        <begin position="30"/>
        <end position="64"/>
    </location>
</feature>
<accession>A0A1V9Y6S8</accession>
<evidence type="ECO:0000313" key="3">
    <source>
        <dbReference type="EMBL" id="OQR81431.1"/>
    </source>
</evidence>
<evidence type="ECO:0000313" key="4">
    <source>
        <dbReference type="Proteomes" id="UP000243217"/>
    </source>
</evidence>
<reference evidence="3 4" key="1">
    <citation type="journal article" date="2014" name="Genome Biol. Evol.">
        <title>The secreted proteins of Achlya hypogyna and Thraustotheca clavata identify the ancestral oomycete secretome and reveal gene acquisitions by horizontal gene transfer.</title>
        <authorList>
            <person name="Misner I."/>
            <person name="Blouin N."/>
            <person name="Leonard G."/>
            <person name="Richards T.A."/>
            <person name="Lane C.E."/>
        </authorList>
    </citation>
    <scope>NUCLEOTIDE SEQUENCE [LARGE SCALE GENOMIC DNA]</scope>
    <source>
        <strain evidence="3 4">ATCC 34112</strain>
    </source>
</reference>
<feature type="compositionally biased region" description="Basic residues" evidence="2">
    <location>
        <begin position="175"/>
        <end position="185"/>
    </location>
</feature>
<name>A0A1V9Y6S8_9STRA</name>
<feature type="region of interest" description="Disordered" evidence="2">
    <location>
        <begin position="169"/>
        <end position="194"/>
    </location>
</feature>
<comment type="caution">
    <text evidence="3">The sequence shown here is derived from an EMBL/GenBank/DDBJ whole genome shotgun (WGS) entry which is preliminary data.</text>
</comment>
<feature type="compositionally biased region" description="Polar residues" evidence="2">
    <location>
        <begin position="30"/>
        <end position="51"/>
    </location>
</feature>
<gene>
    <name evidence="3" type="ORF">THRCLA_23375</name>
</gene>
<evidence type="ECO:0000256" key="2">
    <source>
        <dbReference type="SAM" id="MobiDB-lite"/>
    </source>
</evidence>
<keyword evidence="1" id="KW-0175">Coiled coil</keyword>
<keyword evidence="4" id="KW-1185">Reference proteome</keyword>
<dbReference type="Proteomes" id="UP000243217">
    <property type="component" value="Unassembled WGS sequence"/>
</dbReference>
<feature type="compositionally biased region" description="Low complexity" evidence="2">
    <location>
        <begin position="52"/>
        <end position="64"/>
    </location>
</feature>
<dbReference type="AlphaFoldDB" id="A0A1V9Y6S8"/>
<evidence type="ECO:0000256" key="1">
    <source>
        <dbReference type="SAM" id="Coils"/>
    </source>
</evidence>
<feature type="coiled-coil region" evidence="1">
    <location>
        <begin position="117"/>
        <end position="164"/>
    </location>
</feature>
<organism evidence="3 4">
    <name type="scientific">Thraustotheca clavata</name>
    <dbReference type="NCBI Taxonomy" id="74557"/>
    <lineage>
        <taxon>Eukaryota</taxon>
        <taxon>Sar</taxon>
        <taxon>Stramenopiles</taxon>
        <taxon>Oomycota</taxon>
        <taxon>Saprolegniomycetes</taxon>
        <taxon>Saprolegniales</taxon>
        <taxon>Achlyaceae</taxon>
        <taxon>Thraustotheca</taxon>
    </lineage>
</organism>
<sequence>MDDTDELEREWAARVIQQIWKEYTDHRWSQWRQSQEESNPSSSRETCSEGESSAPSSARSIANSSHSIENIGQLTPAQEVFLAHLESDPLYQTLAATENELDKDVVLLKKQQELVQLQQNQIRARQLAKEREEKERRKLARKRVKEIQQRRAEEEAKFRELETMQILRDVDFNKRTPHQPKKTRPRPTCAQPKEDFLPLDVPLRKVYPRLPNLGAIKPTPRAEEEVKPVKVDYKKTIACYAQDLTPLVKGEKPKRVKHHVPKPKKIHKAKRSKPLLSVSNQLDDIVDIPPPITLPQPAKKCSKISSSTPLTAEIKSLAWMSALQKEFEQGLLNEPPPMQLPTTTQNFTDYECTSTIMSSMTASPMTPMVQQPIAQVANTEVEATALLASRREFLMSKYGTIQPSVPEPIQLPNDKSHCGDSTDRLQSILNKYKVVATANDKITPSSTQSLLAKYTKTLSLENM</sequence>